<evidence type="ECO:0000313" key="3">
    <source>
        <dbReference type="Proteomes" id="UP001499882"/>
    </source>
</evidence>
<proteinExistence type="predicted"/>
<dbReference type="PANTHER" id="PTHR42831:SF1">
    <property type="entry name" value="FE-S PROTEIN MATURATION AUXILIARY FACTOR YITW"/>
    <property type="match status" value="1"/>
</dbReference>
<dbReference type="SUPFAM" id="SSF117916">
    <property type="entry name" value="Fe-S cluster assembly (FSCA) domain-like"/>
    <property type="match status" value="1"/>
</dbReference>
<accession>A0ABP8YF39</accession>
<organism evidence="2 3">
    <name type="scientific">Nocardioides endophyticus</name>
    <dbReference type="NCBI Taxonomy" id="1353775"/>
    <lineage>
        <taxon>Bacteria</taxon>
        <taxon>Bacillati</taxon>
        <taxon>Actinomycetota</taxon>
        <taxon>Actinomycetes</taxon>
        <taxon>Propionibacteriales</taxon>
        <taxon>Nocardioidaceae</taxon>
        <taxon>Nocardioides</taxon>
    </lineage>
</organism>
<name>A0ABP8YF39_9ACTN</name>
<dbReference type="InterPro" id="IPR034904">
    <property type="entry name" value="FSCA_dom_sf"/>
</dbReference>
<evidence type="ECO:0000259" key="1">
    <source>
        <dbReference type="Pfam" id="PF01883"/>
    </source>
</evidence>
<gene>
    <name evidence="2" type="ORF">GCM10023350_09430</name>
</gene>
<sequence>MESCPPIPRLMLLAMSSEADSDRVAGIRRALQLVVDPCSIATGVPISIVDMGLVLDVSVDGEAAQIKLCMTSPICMQITNILNEIRKHVLAIPGINEVEVPVDAQFEWLPDMMSTRSRERLRAVRPVATG</sequence>
<dbReference type="InterPro" id="IPR002744">
    <property type="entry name" value="MIP18-like"/>
</dbReference>
<evidence type="ECO:0000313" key="2">
    <source>
        <dbReference type="EMBL" id="GAA4728445.1"/>
    </source>
</evidence>
<dbReference type="Gene3D" id="3.30.300.130">
    <property type="entry name" value="Fe-S cluster assembly (FSCA)"/>
    <property type="match status" value="1"/>
</dbReference>
<dbReference type="Proteomes" id="UP001499882">
    <property type="component" value="Unassembled WGS sequence"/>
</dbReference>
<dbReference type="Pfam" id="PF01883">
    <property type="entry name" value="FeS_assembly_P"/>
    <property type="match status" value="1"/>
</dbReference>
<comment type="caution">
    <text evidence="2">The sequence shown here is derived from an EMBL/GenBank/DDBJ whole genome shotgun (WGS) entry which is preliminary data.</text>
</comment>
<feature type="domain" description="MIP18 family-like" evidence="1">
    <location>
        <begin position="27"/>
        <end position="100"/>
    </location>
</feature>
<dbReference type="InterPro" id="IPR052339">
    <property type="entry name" value="Fe-S_Maturation_MIP18"/>
</dbReference>
<reference evidence="3" key="1">
    <citation type="journal article" date="2019" name="Int. J. Syst. Evol. Microbiol.">
        <title>The Global Catalogue of Microorganisms (GCM) 10K type strain sequencing project: providing services to taxonomists for standard genome sequencing and annotation.</title>
        <authorList>
            <consortium name="The Broad Institute Genomics Platform"/>
            <consortium name="The Broad Institute Genome Sequencing Center for Infectious Disease"/>
            <person name="Wu L."/>
            <person name="Ma J."/>
        </authorList>
    </citation>
    <scope>NUCLEOTIDE SEQUENCE [LARGE SCALE GENOMIC DNA]</scope>
    <source>
        <strain evidence="3">JCM 18532</strain>
    </source>
</reference>
<keyword evidence="3" id="KW-1185">Reference proteome</keyword>
<dbReference type="EMBL" id="BAABKN010000006">
    <property type="protein sequence ID" value="GAA4728445.1"/>
    <property type="molecule type" value="Genomic_DNA"/>
</dbReference>
<dbReference type="PANTHER" id="PTHR42831">
    <property type="entry name" value="FE-S PROTEIN MATURATION AUXILIARY FACTOR YITW"/>
    <property type="match status" value="1"/>
</dbReference>
<protein>
    <recommendedName>
        <fullName evidence="1">MIP18 family-like domain-containing protein</fullName>
    </recommendedName>
</protein>